<dbReference type="SUPFAM" id="SSF51905">
    <property type="entry name" value="FAD/NAD(P)-binding domain"/>
    <property type="match status" value="1"/>
</dbReference>
<dbReference type="KEGG" id="tmb:Thimo_0253"/>
<dbReference type="OrthoDB" id="9800445at2"/>
<keyword evidence="11" id="KW-1185">Reference proteome</keyword>
<dbReference type="Pfam" id="PF13187">
    <property type="entry name" value="Fer4_9"/>
    <property type="match status" value="1"/>
</dbReference>
<dbReference type="PANTHER" id="PTHR43498">
    <property type="entry name" value="FERREDOXIN:COB-COM HETERODISULFIDE REDUCTASE SUBUNIT A"/>
    <property type="match status" value="1"/>
</dbReference>
<keyword evidence="6" id="KW-0560">Oxidoreductase</keyword>
<dbReference type="RefSeq" id="WP_015279275.1">
    <property type="nucleotide sequence ID" value="NC_019940.1"/>
</dbReference>
<evidence type="ECO:0000256" key="2">
    <source>
        <dbReference type="ARBA" id="ARBA00006561"/>
    </source>
</evidence>
<evidence type="ECO:0000256" key="3">
    <source>
        <dbReference type="ARBA" id="ARBA00022485"/>
    </source>
</evidence>
<dbReference type="PATRIC" id="fig|765912.4.peg.252"/>
<comment type="similarity">
    <text evidence="2">Belongs to the HdrA family.</text>
</comment>
<accession>L0GUT1</accession>
<dbReference type="InterPro" id="IPR039650">
    <property type="entry name" value="HdrA-like"/>
</dbReference>
<dbReference type="PANTHER" id="PTHR43498:SF1">
    <property type="entry name" value="COB--COM HETERODISULFIDE REDUCTASE IRON-SULFUR SUBUNIT A"/>
    <property type="match status" value="1"/>
</dbReference>
<keyword evidence="4" id="KW-0479">Metal-binding</keyword>
<dbReference type="GO" id="GO:0046872">
    <property type="term" value="F:metal ion binding"/>
    <property type="evidence" value="ECO:0007669"/>
    <property type="project" value="UniProtKB-KW"/>
</dbReference>
<protein>
    <submittedName>
        <fullName evidence="10">Polyferredoxin, heterodixulfide reductase subunit A</fullName>
    </submittedName>
</protein>
<dbReference type="Proteomes" id="UP000010816">
    <property type="component" value="Chromosome"/>
</dbReference>
<feature type="domain" description="4Fe-4S ferredoxin-type" evidence="9">
    <location>
        <begin position="235"/>
        <end position="264"/>
    </location>
</feature>
<feature type="domain" description="4Fe-4S ferredoxin-type" evidence="9">
    <location>
        <begin position="576"/>
        <end position="605"/>
    </location>
</feature>
<keyword evidence="7" id="KW-0408">Iron</keyword>
<evidence type="ECO:0000256" key="4">
    <source>
        <dbReference type="ARBA" id="ARBA00022723"/>
    </source>
</evidence>
<keyword evidence="3" id="KW-0004">4Fe-4S</keyword>
<dbReference type="InterPro" id="IPR017900">
    <property type="entry name" value="4Fe4S_Fe_S_CS"/>
</dbReference>
<dbReference type="Gene3D" id="3.30.70.20">
    <property type="match status" value="1"/>
</dbReference>
<dbReference type="EMBL" id="CP003051">
    <property type="protein sequence ID" value="AGA89125.1"/>
    <property type="molecule type" value="Genomic_DNA"/>
</dbReference>
<evidence type="ECO:0000259" key="9">
    <source>
        <dbReference type="PROSITE" id="PS51379"/>
    </source>
</evidence>
<dbReference type="Gene3D" id="3.40.50.720">
    <property type="entry name" value="NAD(P)-binding Rossmann-like Domain"/>
    <property type="match status" value="1"/>
</dbReference>
<evidence type="ECO:0000256" key="6">
    <source>
        <dbReference type="ARBA" id="ARBA00023002"/>
    </source>
</evidence>
<evidence type="ECO:0000256" key="1">
    <source>
        <dbReference type="ARBA" id="ARBA00001974"/>
    </source>
</evidence>
<proteinExistence type="inferred from homology"/>
<dbReference type="eggNOG" id="COG1148">
    <property type="taxonomic scope" value="Bacteria"/>
</dbReference>
<dbReference type="PROSITE" id="PS00198">
    <property type="entry name" value="4FE4S_FER_1"/>
    <property type="match status" value="2"/>
</dbReference>
<keyword evidence="8" id="KW-0411">Iron-sulfur</keyword>
<dbReference type="Pfam" id="PF12831">
    <property type="entry name" value="FAD_oxidored"/>
    <property type="match status" value="1"/>
</dbReference>
<feature type="domain" description="4Fe-4S ferredoxin-type" evidence="9">
    <location>
        <begin position="606"/>
        <end position="634"/>
    </location>
</feature>
<gene>
    <name evidence="10" type="ORF">Thimo_0253</name>
</gene>
<reference evidence="10 11" key="1">
    <citation type="submission" date="2011-09" db="EMBL/GenBank/DDBJ databases">
        <title>Complete sequence of chromosome of Thioflavicoccus mobilis 8321.</title>
        <authorList>
            <consortium name="US DOE Joint Genome Institute"/>
            <person name="Lucas S."/>
            <person name="Han J."/>
            <person name="Lapidus A."/>
            <person name="Cheng J.-F."/>
            <person name="Goodwin L."/>
            <person name="Pitluck S."/>
            <person name="Peters L."/>
            <person name="Ovchinnikova G."/>
            <person name="Lu M."/>
            <person name="Detter J.C."/>
            <person name="Han C."/>
            <person name="Tapia R."/>
            <person name="Land M."/>
            <person name="Hauser L."/>
            <person name="Kyrpides N."/>
            <person name="Ivanova N."/>
            <person name="Pagani I."/>
            <person name="Vogl K."/>
            <person name="Liu Z."/>
            <person name="Imhoff J."/>
            <person name="Thiel V."/>
            <person name="Frigaard N.-U."/>
            <person name="Bryant D."/>
            <person name="Woyke T."/>
        </authorList>
    </citation>
    <scope>NUCLEOTIDE SEQUENCE [LARGE SCALE GENOMIC DNA]</scope>
    <source>
        <strain evidence="10 11">8321</strain>
    </source>
</reference>
<evidence type="ECO:0000256" key="7">
    <source>
        <dbReference type="ARBA" id="ARBA00023004"/>
    </source>
</evidence>
<evidence type="ECO:0000313" key="10">
    <source>
        <dbReference type="EMBL" id="AGA89125.1"/>
    </source>
</evidence>
<organism evidence="10 11">
    <name type="scientific">Thioflavicoccus mobilis 8321</name>
    <dbReference type="NCBI Taxonomy" id="765912"/>
    <lineage>
        <taxon>Bacteria</taxon>
        <taxon>Pseudomonadati</taxon>
        <taxon>Pseudomonadota</taxon>
        <taxon>Gammaproteobacteria</taxon>
        <taxon>Chromatiales</taxon>
        <taxon>Chromatiaceae</taxon>
        <taxon>Thioflavicoccus</taxon>
    </lineage>
</organism>
<keyword evidence="5" id="KW-0285">Flavoprotein</keyword>
<feature type="domain" description="4Fe-4S ferredoxin-type" evidence="9">
    <location>
        <begin position="282"/>
        <end position="316"/>
    </location>
</feature>
<dbReference type="InterPro" id="IPR036188">
    <property type="entry name" value="FAD/NAD-bd_sf"/>
</dbReference>
<evidence type="ECO:0000256" key="8">
    <source>
        <dbReference type="ARBA" id="ARBA00023014"/>
    </source>
</evidence>
<name>L0GUT1_9GAMM</name>
<dbReference type="PROSITE" id="PS51379">
    <property type="entry name" value="4FE4S_FER_2"/>
    <property type="match status" value="4"/>
</dbReference>
<dbReference type="STRING" id="765912.Thimo_0253"/>
<comment type="cofactor">
    <cofactor evidence="1">
        <name>FAD</name>
        <dbReference type="ChEBI" id="CHEBI:57692"/>
    </cofactor>
</comment>
<dbReference type="HOGENOM" id="CLU_020302_0_0_6"/>
<sequence>MSKRTGVFVCHCGKNIAATVDVKKVAQELGKDDGVVFCEDYVYMCSDPGQGAVIDAIKDNDLDGMVISCCSPNLHEKTFRDASELGGLSGFRCEIANIREQCSWVHKDPDQATDKAIKISRAAVRRVQRNEPLDPIGVPVTRRALVVGGGIAGIQTALDLADAGLDVILVEKQSTIGGNMLKLSETFPTLDCSQCILSPKMVAVSKNPRIKLLTESEVESVSGFVGNFKVRIKKKAQYVDPELCKICDDCSNVCPVAVPNEYDEGLTNRRAIFIPFAQAIPASFTLDEDACLGLNPVVCGKCEEVCEAEAIDFDKRPTIHEEEVGAIVVATGFDLYGMDNLGEYGAGRYTDVLDGLQFERLCSASGATEGHILRPSDHKVPKEIVFIQCSGSRDPENHCAWCSKICCMYTAKHATLYKHHVPDGQAYIFYIDIRSGGKGYEEFVQRSMEKDGVVYLRGRVSRVYEKDGKLRVLGVDTLSGRNVEIAADMVVLAQAMEPSRGTTEIAKTLKIGLDKDGFLAEAHPKLKPVESVTAGIYLAGAAQGPKDIPETVAQASAAASKVIALLSRDELHHSPTVAKVRDPYCTGCEMCVDACPYEAISLVDGKASVNEVLCQGCGSCVGVCVRSAIDVKNVGQLQIYEMISAVLAA</sequence>
<dbReference type="SUPFAM" id="SSF54862">
    <property type="entry name" value="4Fe-4S ferredoxins"/>
    <property type="match status" value="1"/>
</dbReference>
<dbReference type="Gene3D" id="3.30.70.3270">
    <property type="match status" value="1"/>
</dbReference>
<evidence type="ECO:0000256" key="5">
    <source>
        <dbReference type="ARBA" id="ARBA00022827"/>
    </source>
</evidence>
<dbReference type="AlphaFoldDB" id="L0GUT1"/>
<evidence type="ECO:0000313" key="11">
    <source>
        <dbReference type="Proteomes" id="UP000010816"/>
    </source>
</evidence>
<keyword evidence="5" id="KW-0274">FAD</keyword>
<dbReference type="GO" id="GO:0051539">
    <property type="term" value="F:4 iron, 4 sulfur cluster binding"/>
    <property type="evidence" value="ECO:0007669"/>
    <property type="project" value="UniProtKB-KW"/>
</dbReference>
<dbReference type="InterPro" id="IPR017896">
    <property type="entry name" value="4Fe4S_Fe-S-bd"/>
</dbReference>
<dbReference type="GO" id="GO:0016491">
    <property type="term" value="F:oxidoreductase activity"/>
    <property type="evidence" value="ECO:0007669"/>
    <property type="project" value="UniProtKB-KW"/>
</dbReference>